<evidence type="ECO:0000256" key="2">
    <source>
        <dbReference type="ARBA" id="ARBA00022475"/>
    </source>
</evidence>
<protein>
    <submittedName>
        <fullName evidence="13">V-set domain-containing T-cell activation inhibitor 1</fullName>
    </submittedName>
</protein>
<dbReference type="InterPro" id="IPR051713">
    <property type="entry name" value="T-cell_Activation_Regulation"/>
</dbReference>
<evidence type="ECO:0000256" key="10">
    <source>
        <dbReference type="ARBA" id="ARBA00023319"/>
    </source>
</evidence>
<evidence type="ECO:0000256" key="7">
    <source>
        <dbReference type="ARBA" id="ARBA00023157"/>
    </source>
</evidence>
<keyword evidence="2" id="KW-1003">Cell membrane</keyword>
<dbReference type="PANTHER" id="PTHR25466">
    <property type="entry name" value="T-LYMPHOCYTE ACTIVATION ANTIGEN"/>
    <property type="match status" value="1"/>
</dbReference>
<dbReference type="Proteomes" id="UP000830375">
    <property type="component" value="Unassembled WGS sequence"/>
</dbReference>
<keyword evidence="8" id="KW-0675">Receptor</keyword>
<organism evidence="13 14">
    <name type="scientific">Labeo rohita</name>
    <name type="common">Indian major carp</name>
    <name type="synonym">Cyprinus rohita</name>
    <dbReference type="NCBI Taxonomy" id="84645"/>
    <lineage>
        <taxon>Eukaryota</taxon>
        <taxon>Metazoa</taxon>
        <taxon>Chordata</taxon>
        <taxon>Craniata</taxon>
        <taxon>Vertebrata</taxon>
        <taxon>Euteleostomi</taxon>
        <taxon>Actinopterygii</taxon>
        <taxon>Neopterygii</taxon>
        <taxon>Teleostei</taxon>
        <taxon>Ostariophysi</taxon>
        <taxon>Cypriniformes</taxon>
        <taxon>Cyprinidae</taxon>
        <taxon>Labeoninae</taxon>
        <taxon>Labeonini</taxon>
        <taxon>Labeo</taxon>
    </lineage>
</organism>
<evidence type="ECO:0000256" key="5">
    <source>
        <dbReference type="ARBA" id="ARBA00022989"/>
    </source>
</evidence>
<keyword evidence="3" id="KW-0812">Transmembrane</keyword>
<comment type="subcellular location">
    <subcellularLocation>
        <location evidence="1">Cell membrane</location>
        <topology evidence="1">Single-pass type I membrane protein</topology>
    </subcellularLocation>
</comment>
<dbReference type="Gene3D" id="2.60.40.10">
    <property type="entry name" value="Immunoglobulins"/>
    <property type="match status" value="2"/>
</dbReference>
<dbReference type="Pfam" id="PF07686">
    <property type="entry name" value="V-set"/>
    <property type="match status" value="2"/>
</dbReference>
<keyword evidence="7" id="KW-1015">Disulfide bond</keyword>
<feature type="chain" id="PRO_5046653319" evidence="11">
    <location>
        <begin position="22"/>
        <end position="260"/>
    </location>
</feature>
<dbReference type="InterPro" id="IPR003598">
    <property type="entry name" value="Ig_sub2"/>
</dbReference>
<evidence type="ECO:0000313" key="13">
    <source>
        <dbReference type="EMBL" id="KAI2646630.1"/>
    </source>
</evidence>
<proteinExistence type="predicted"/>
<dbReference type="InterPro" id="IPR013783">
    <property type="entry name" value="Ig-like_fold"/>
</dbReference>
<dbReference type="PROSITE" id="PS50835">
    <property type="entry name" value="IG_LIKE"/>
    <property type="match status" value="2"/>
</dbReference>
<keyword evidence="10" id="KW-0393">Immunoglobulin domain</keyword>
<feature type="signal peptide" evidence="11">
    <location>
        <begin position="1"/>
        <end position="21"/>
    </location>
</feature>
<evidence type="ECO:0000256" key="3">
    <source>
        <dbReference type="ARBA" id="ARBA00022692"/>
    </source>
</evidence>
<sequence>MITRGCIVLLHLVMLINEVSLQRTVTGLIGGSAVLPCSSKEPPLKVEDISVNWKHLNRLKVYGIAEGKGSVDGQMPQYQNRVESFPERYLKGDFSIKLNNLQYNDTGKYQCYITDESVILIVELLLEEPLQVLTERSVGSSVVLPCSSRRSELTAEDITVHWRHNKTLKVYDIIKGKVSLEEQDSAYANRTEIIREHYLKGDFSLKLNNLQPNDMGNYTCQITNELLIQNAKLEVNQGAQARTEKILLVPLLSVSILLCM</sequence>
<dbReference type="SUPFAM" id="SSF48726">
    <property type="entry name" value="Immunoglobulin"/>
    <property type="match status" value="2"/>
</dbReference>
<reference evidence="13 14" key="1">
    <citation type="submission" date="2022-01" db="EMBL/GenBank/DDBJ databases">
        <title>A high-quality chromosome-level genome assembly of rohu carp, Labeo rohita.</title>
        <authorList>
            <person name="Arick M.A. II"/>
            <person name="Hsu C.-Y."/>
            <person name="Magbanua Z."/>
            <person name="Pechanova O."/>
            <person name="Grover C."/>
            <person name="Miller E."/>
            <person name="Thrash A."/>
            <person name="Ezzel L."/>
            <person name="Alam S."/>
            <person name="Benzie J."/>
            <person name="Hamilton M."/>
            <person name="Karsi A."/>
            <person name="Lawrence M.L."/>
            <person name="Peterson D.G."/>
        </authorList>
    </citation>
    <scope>NUCLEOTIDE SEQUENCE [LARGE SCALE GENOMIC DNA]</scope>
    <source>
        <strain evidence="14">BAU-BD-2019</strain>
        <tissue evidence="13">Blood</tissue>
    </source>
</reference>
<evidence type="ECO:0000256" key="1">
    <source>
        <dbReference type="ARBA" id="ARBA00004251"/>
    </source>
</evidence>
<name>A0ABQ8L7B9_LABRO</name>
<keyword evidence="6" id="KW-0472">Membrane</keyword>
<keyword evidence="5" id="KW-1133">Transmembrane helix</keyword>
<feature type="domain" description="Ig-like" evidence="12">
    <location>
        <begin position="30"/>
        <end position="127"/>
    </location>
</feature>
<gene>
    <name evidence="13" type="ORF">H4Q32_024607</name>
</gene>
<dbReference type="SMART" id="SM00408">
    <property type="entry name" value="IGc2"/>
    <property type="match status" value="2"/>
</dbReference>
<feature type="domain" description="Ig-like" evidence="12">
    <location>
        <begin position="129"/>
        <end position="236"/>
    </location>
</feature>
<evidence type="ECO:0000256" key="8">
    <source>
        <dbReference type="ARBA" id="ARBA00023170"/>
    </source>
</evidence>
<evidence type="ECO:0000259" key="12">
    <source>
        <dbReference type="PROSITE" id="PS50835"/>
    </source>
</evidence>
<keyword evidence="9" id="KW-0325">Glycoprotein</keyword>
<comment type="caution">
    <text evidence="13">The sequence shown here is derived from an EMBL/GenBank/DDBJ whole genome shotgun (WGS) entry which is preliminary data.</text>
</comment>
<evidence type="ECO:0000313" key="14">
    <source>
        <dbReference type="Proteomes" id="UP000830375"/>
    </source>
</evidence>
<dbReference type="SMART" id="SM00409">
    <property type="entry name" value="IG"/>
    <property type="match status" value="2"/>
</dbReference>
<dbReference type="EMBL" id="JACTAM010001071">
    <property type="protein sequence ID" value="KAI2646630.1"/>
    <property type="molecule type" value="Genomic_DNA"/>
</dbReference>
<evidence type="ECO:0000256" key="11">
    <source>
        <dbReference type="SAM" id="SignalP"/>
    </source>
</evidence>
<keyword evidence="4 11" id="KW-0732">Signal</keyword>
<evidence type="ECO:0000256" key="9">
    <source>
        <dbReference type="ARBA" id="ARBA00023180"/>
    </source>
</evidence>
<keyword evidence="14" id="KW-1185">Reference proteome</keyword>
<accession>A0ABQ8L7B9</accession>
<dbReference type="InterPro" id="IPR003599">
    <property type="entry name" value="Ig_sub"/>
</dbReference>
<dbReference type="InterPro" id="IPR007110">
    <property type="entry name" value="Ig-like_dom"/>
</dbReference>
<evidence type="ECO:0000256" key="6">
    <source>
        <dbReference type="ARBA" id="ARBA00023136"/>
    </source>
</evidence>
<dbReference type="PANTHER" id="PTHR25466:SF14">
    <property type="entry name" value="BUTYROPHILIN SUBFAMILY 2 MEMBER A2-LIKE-RELATED"/>
    <property type="match status" value="1"/>
</dbReference>
<dbReference type="InterPro" id="IPR013106">
    <property type="entry name" value="Ig_V-set"/>
</dbReference>
<dbReference type="SMART" id="SM00406">
    <property type="entry name" value="IGv"/>
    <property type="match status" value="2"/>
</dbReference>
<evidence type="ECO:0000256" key="4">
    <source>
        <dbReference type="ARBA" id="ARBA00022729"/>
    </source>
</evidence>
<dbReference type="InterPro" id="IPR036179">
    <property type="entry name" value="Ig-like_dom_sf"/>
</dbReference>